<dbReference type="NCBIfam" id="TIGR03661">
    <property type="entry name" value="T1SS_VCA0849"/>
    <property type="match status" value="1"/>
</dbReference>
<protein>
    <submittedName>
        <fullName evidence="1">VCBS domain-containing protein</fullName>
    </submittedName>
</protein>
<dbReference type="NCBIfam" id="TIGR01965">
    <property type="entry name" value="VCBS_repeat"/>
    <property type="match status" value="2"/>
</dbReference>
<proteinExistence type="predicted"/>
<dbReference type="InterPro" id="IPR019960">
    <property type="entry name" value="T1SS_VCA0849"/>
</dbReference>
<dbReference type="Proteomes" id="UP001569153">
    <property type="component" value="Unassembled WGS sequence"/>
</dbReference>
<organism evidence="1 2">
    <name type="scientific">Vibrio cortegadensis</name>
    <dbReference type="NCBI Taxonomy" id="1328770"/>
    <lineage>
        <taxon>Bacteria</taxon>
        <taxon>Pseudomonadati</taxon>
        <taxon>Pseudomonadota</taxon>
        <taxon>Gammaproteobacteria</taxon>
        <taxon>Vibrionales</taxon>
        <taxon>Vibrionaceae</taxon>
        <taxon>Vibrio</taxon>
    </lineage>
</organism>
<accession>A0ABV4MAY4</accession>
<name>A0ABV4MAY4_9VIBR</name>
<dbReference type="InterPro" id="IPR010221">
    <property type="entry name" value="VCBS_dom"/>
</dbReference>
<feature type="non-terminal residue" evidence="1">
    <location>
        <position position="1"/>
    </location>
</feature>
<dbReference type="InterPro" id="IPR013783">
    <property type="entry name" value="Ig-like_fold"/>
</dbReference>
<dbReference type="RefSeq" id="WP_371730997.1">
    <property type="nucleotide sequence ID" value="NZ_JBGOOT010000019.1"/>
</dbReference>
<comment type="caution">
    <text evidence="1">The sequence shown here is derived from an EMBL/GenBank/DDBJ whole genome shotgun (WGS) entry which is preliminary data.</text>
</comment>
<reference evidence="1 2" key="1">
    <citation type="submission" date="2024-06" db="EMBL/GenBank/DDBJ databases">
        <authorList>
            <person name="Steensen K."/>
            <person name="Seneca J."/>
            <person name="Bartlau N."/>
            <person name="Yu A.X."/>
            <person name="Polz M.F."/>
        </authorList>
    </citation>
    <scope>NUCLEOTIDE SEQUENCE [LARGE SCALE GENOMIC DNA]</scope>
    <source>
        <strain evidence="1 2">FF146</strain>
    </source>
</reference>
<sequence>IDADGDWTYTVDNNAVQYLDEGESVTEIYTVSATDGTDHVVTITINGAEDPSDITVGEGDSDEGSVTEDVDVTLADTLVSEGSLTITDVDANDNPEFNPNGVFTPTGSTNAAALGSLVIDADGDWTYTVDNNAVQYLDEGETVTEIYTVSSTDGVTHQISVVIHGDPDNPQADSFEIDLGDVVVTPIVFNSDNAAYDFISDVEDDYNSVPLHILVNSLPESGTLLYTDPNGVTREITSADVSSETQFEQDSISYVPGEGELFTIGIREDPTEDTPMSDDGFYNWGEKVSDTERLVTLDNGKEIRISITDNNDKPLKQYTGDQPHVGYGIGDNEGSGMNMQEALHIDLSDNPLDVVTLGLDGMGGEFNSNSSVKIVATYTLENGDIHTEEYQKEVGDTGNSQILYEFSYSSPDNPIVDISLSSTGGSWELRYLEGAQEITENVTFDYQAIDSNGDKSTQETVTINVLETDGYNVVTAADNEPLNAELGNDLLIGDDGENIFTWLDSTLDSGTDVVKDFTVGQDLIDLNDLLDDPNDSDDVMTLLNSIDVTVGSDDVTLSVPSEGGGFEQSIVIENITTDLASLESLDILSQIIKNDAA</sequence>
<evidence type="ECO:0000313" key="1">
    <source>
        <dbReference type="EMBL" id="MEZ8196666.1"/>
    </source>
</evidence>
<keyword evidence="2" id="KW-1185">Reference proteome</keyword>
<dbReference type="EMBL" id="JBGOOT010000019">
    <property type="protein sequence ID" value="MEZ8196666.1"/>
    <property type="molecule type" value="Genomic_DNA"/>
</dbReference>
<gene>
    <name evidence="1" type="ORF">ACED38_17450</name>
</gene>
<dbReference type="Gene3D" id="2.60.40.10">
    <property type="entry name" value="Immunoglobulins"/>
    <property type="match status" value="1"/>
</dbReference>
<evidence type="ECO:0000313" key="2">
    <source>
        <dbReference type="Proteomes" id="UP001569153"/>
    </source>
</evidence>